<protein>
    <submittedName>
        <fullName evidence="1">Uncharacterized protein</fullName>
    </submittedName>
</protein>
<dbReference type="EMBL" id="CAEKKB010000003">
    <property type="protein sequence ID" value="CAB4302236.1"/>
    <property type="molecule type" value="Genomic_DNA"/>
</dbReference>
<gene>
    <name evidence="1" type="ORF">ORAREDHAP_LOCUS17861</name>
</gene>
<sequence length="94" mass="10070">MGGTTREFEDGVIMTPATAPTSLPRFVWGLHPDSTHQHGLSIVITLPLFPNHTARTTVICADAAPQLQTPTCEIPCRTDVHAAGRTPPSSLLRS</sequence>
<organism evidence="1 2">
    <name type="scientific">Prunus armeniaca</name>
    <name type="common">Apricot</name>
    <name type="synonym">Armeniaca vulgaris</name>
    <dbReference type="NCBI Taxonomy" id="36596"/>
    <lineage>
        <taxon>Eukaryota</taxon>
        <taxon>Viridiplantae</taxon>
        <taxon>Streptophyta</taxon>
        <taxon>Embryophyta</taxon>
        <taxon>Tracheophyta</taxon>
        <taxon>Spermatophyta</taxon>
        <taxon>Magnoliopsida</taxon>
        <taxon>eudicotyledons</taxon>
        <taxon>Gunneridae</taxon>
        <taxon>Pentapetalae</taxon>
        <taxon>rosids</taxon>
        <taxon>fabids</taxon>
        <taxon>Rosales</taxon>
        <taxon>Rosaceae</taxon>
        <taxon>Amygdaloideae</taxon>
        <taxon>Amygdaleae</taxon>
        <taxon>Prunus</taxon>
    </lineage>
</organism>
<proteinExistence type="predicted"/>
<dbReference type="Proteomes" id="UP000507245">
    <property type="component" value="Unassembled WGS sequence"/>
</dbReference>
<reference evidence="2" key="1">
    <citation type="journal article" date="2020" name="Genome Biol.">
        <title>Gamete binning: chromosome-level and haplotype-resolved genome assembly enabled by high-throughput single-cell sequencing of gamete genomes.</title>
        <authorList>
            <person name="Campoy J.A."/>
            <person name="Sun H."/>
            <person name="Goel M."/>
            <person name="Jiao W.-B."/>
            <person name="Folz-Donahue K."/>
            <person name="Wang N."/>
            <person name="Rubio M."/>
            <person name="Liu C."/>
            <person name="Kukat C."/>
            <person name="Ruiz D."/>
            <person name="Huettel B."/>
            <person name="Schneeberger K."/>
        </authorList>
    </citation>
    <scope>NUCLEOTIDE SEQUENCE [LARGE SCALE GENOMIC DNA]</scope>
    <source>
        <strain evidence="2">cv. Rojo Pasion</strain>
    </source>
</reference>
<accession>A0A6J5WKF3</accession>
<name>A0A6J5WKF3_PRUAR</name>
<keyword evidence="2" id="KW-1185">Reference proteome</keyword>
<dbReference type="AlphaFoldDB" id="A0A6J5WKF3"/>
<evidence type="ECO:0000313" key="1">
    <source>
        <dbReference type="EMBL" id="CAB4302236.1"/>
    </source>
</evidence>
<evidence type="ECO:0000313" key="2">
    <source>
        <dbReference type="Proteomes" id="UP000507245"/>
    </source>
</evidence>